<dbReference type="InterPro" id="IPR003029">
    <property type="entry name" value="S1_domain"/>
</dbReference>
<dbReference type="Gene3D" id="3.40.1260.20">
    <property type="entry name" value="Ribonuclease E, catalytic domain"/>
    <property type="match status" value="1"/>
</dbReference>
<keyword evidence="19" id="KW-1185">Reference proteome</keyword>
<feature type="compositionally biased region" description="Pro residues" evidence="16">
    <location>
        <begin position="669"/>
        <end position="678"/>
    </location>
</feature>
<comment type="cofactor">
    <cofactor evidence="15">
        <name>Mg(2+)</name>
        <dbReference type="ChEBI" id="CHEBI:18420"/>
    </cofactor>
    <text evidence="15">Binds 1 Mg(2+) ion per subunit.</text>
</comment>
<dbReference type="GO" id="GO:0009898">
    <property type="term" value="C:cytoplasmic side of plasma membrane"/>
    <property type="evidence" value="ECO:0007669"/>
    <property type="project" value="UniProtKB-UniRule"/>
</dbReference>
<reference evidence="18 19" key="1">
    <citation type="journal article" date="2003" name="Proc. Natl. Acad. Sci. U.S.A.">
        <title>Complete genome sequence of the Q-fever pathogen, Coxiella burnetii.</title>
        <authorList>
            <person name="Seshadri R."/>
            <person name="Paulsen I.T."/>
            <person name="Eisen J.A."/>
            <person name="Read T.D."/>
            <person name="Nelson K.E."/>
            <person name="Nelson W.C."/>
            <person name="Ward N.L."/>
            <person name="Tettelin H."/>
            <person name="Davidsen T.M."/>
            <person name="Beanan M.J."/>
            <person name="Deboy R.T."/>
            <person name="Daugherty S.C."/>
            <person name="Brinkac L.M."/>
            <person name="Madupu R."/>
            <person name="Dodson R.J."/>
            <person name="Khouri H.M."/>
            <person name="Lee K.H."/>
            <person name="Carty H.A."/>
            <person name="Scanlan D."/>
            <person name="Heinzen R.A."/>
            <person name="Thompson H.A."/>
            <person name="Samuel J.E."/>
            <person name="Fraser C.M."/>
            <person name="Heidelberg J.F."/>
        </authorList>
    </citation>
    <scope>NUCLEOTIDE SEQUENCE [LARGE SCALE GENOMIC DNA]</scope>
    <source>
        <strain evidence="19">RSA 493 / Nine Mile phase I</strain>
    </source>
</reference>
<dbReference type="CDD" id="cd04453">
    <property type="entry name" value="S1_RNase_E"/>
    <property type="match status" value="1"/>
</dbReference>
<comment type="similarity">
    <text evidence="1">Belongs to the RNase E/G family. RNase G subfamily.</text>
</comment>
<dbReference type="HOGENOM" id="CLU_003468_0_0_6"/>
<gene>
    <name evidence="15" type="primary">rne</name>
    <name evidence="18" type="ordered locus">CBU_0486</name>
</gene>
<evidence type="ECO:0000256" key="6">
    <source>
        <dbReference type="ARBA" id="ARBA00022694"/>
    </source>
</evidence>
<dbReference type="PANTHER" id="PTHR30001:SF1">
    <property type="entry name" value="RIBONUCLEASE E_G-LIKE PROTEIN, CHLOROPLASTIC"/>
    <property type="match status" value="1"/>
</dbReference>
<comment type="cofactor">
    <cofactor evidence="15">
        <name>Zn(2+)</name>
        <dbReference type="ChEBI" id="CHEBI:29105"/>
    </cofactor>
    <text evidence="15">Binds 2 Zn(2+) ions per homotetramer.</text>
</comment>
<dbReference type="Gene3D" id="2.40.50.140">
    <property type="entry name" value="Nucleic acid-binding proteins"/>
    <property type="match status" value="1"/>
</dbReference>
<evidence type="ECO:0000256" key="16">
    <source>
        <dbReference type="SAM" id="MobiDB-lite"/>
    </source>
</evidence>
<organism evidence="18 19">
    <name type="scientific">Coxiella burnetii (strain RSA 493 / Nine Mile phase I)</name>
    <dbReference type="NCBI Taxonomy" id="227377"/>
    <lineage>
        <taxon>Bacteria</taxon>
        <taxon>Pseudomonadati</taxon>
        <taxon>Pseudomonadota</taxon>
        <taxon>Gammaproteobacteria</taxon>
        <taxon>Legionellales</taxon>
        <taxon>Coxiellaceae</taxon>
        <taxon>Coxiella</taxon>
    </lineage>
</organism>
<comment type="catalytic activity">
    <reaction evidence="15">
        <text>Endonucleolytic cleavage of single-stranded RNA in A- and U-rich regions.</text>
        <dbReference type="EC" id="3.1.26.12"/>
    </reaction>
</comment>
<evidence type="ECO:0000313" key="19">
    <source>
        <dbReference type="Proteomes" id="UP000002671"/>
    </source>
</evidence>
<feature type="binding site" evidence="15">
    <location>
        <position position="404"/>
    </location>
    <ligand>
        <name>Zn(2+)</name>
        <dbReference type="ChEBI" id="CHEBI:29105"/>
        <note>ligand shared between dimeric partners</note>
    </ligand>
</feature>
<evidence type="ECO:0000256" key="12">
    <source>
        <dbReference type="ARBA" id="ARBA00022842"/>
    </source>
</evidence>
<keyword evidence="14 15" id="KW-0472">Membrane</keyword>
<dbReference type="EC" id="3.1.26.12" evidence="15"/>
<dbReference type="EMBL" id="AE016828">
    <property type="protein sequence ID" value="AAO90035.1"/>
    <property type="molecule type" value="Genomic_DNA"/>
</dbReference>
<keyword evidence="8 15" id="KW-0479">Metal-binding</keyword>
<evidence type="ECO:0000256" key="11">
    <source>
        <dbReference type="ARBA" id="ARBA00022801"/>
    </source>
</evidence>
<dbReference type="NCBIfam" id="TIGR00757">
    <property type="entry name" value="RNaseEG"/>
    <property type="match status" value="1"/>
</dbReference>
<evidence type="ECO:0000256" key="15">
    <source>
        <dbReference type="HAMAP-Rule" id="MF_00970"/>
    </source>
</evidence>
<keyword evidence="15" id="KW-0820">tRNA-binding</keyword>
<dbReference type="GeneID" id="1208370"/>
<comment type="function">
    <text evidence="15">Endoribonuclease that plays a central role in RNA processing and decay. Required for the maturation of 5S and 16S rRNAs and the majority of tRNAs. Also involved in the degradation of most mRNAs.</text>
</comment>
<feature type="binding site" evidence="15">
    <location>
        <position position="346"/>
    </location>
    <ligand>
        <name>Mg(2+)</name>
        <dbReference type="ChEBI" id="CHEBI:18420"/>
        <note>catalytic</note>
    </ligand>
</feature>
<dbReference type="Pfam" id="PF20833">
    <property type="entry name" value="RNase_E_G_Thio"/>
    <property type="match status" value="1"/>
</dbReference>
<dbReference type="InterPro" id="IPR012340">
    <property type="entry name" value="NA-bd_OB-fold"/>
</dbReference>
<evidence type="ECO:0000313" key="18">
    <source>
        <dbReference type="EMBL" id="AAO90035.1"/>
    </source>
</evidence>
<dbReference type="KEGG" id="cbu:CBU_0486"/>
<keyword evidence="6 15" id="KW-0819">tRNA processing</keyword>
<dbReference type="GO" id="GO:0005737">
    <property type="term" value="C:cytoplasm"/>
    <property type="evidence" value="ECO:0000318"/>
    <property type="project" value="GO_Central"/>
</dbReference>
<dbReference type="GO" id="GO:0006364">
    <property type="term" value="P:rRNA processing"/>
    <property type="evidence" value="ECO:0000318"/>
    <property type="project" value="GO_Central"/>
</dbReference>
<keyword evidence="11 15" id="KW-0378">Hydrolase</keyword>
<evidence type="ECO:0000256" key="14">
    <source>
        <dbReference type="ARBA" id="ARBA00023136"/>
    </source>
</evidence>
<dbReference type="EnsemblBacteria" id="AAO90035">
    <property type="protein sequence ID" value="AAO90035"/>
    <property type="gene ID" value="CBU_0486"/>
</dbReference>
<protein>
    <recommendedName>
        <fullName evidence="15">Ribonuclease E</fullName>
        <shortName evidence="15">RNase E</shortName>
        <ecNumber evidence="15">3.1.26.12</ecNumber>
    </recommendedName>
</protein>
<dbReference type="STRING" id="227377.CBU_0486"/>
<evidence type="ECO:0000256" key="4">
    <source>
        <dbReference type="ARBA" id="ARBA00022519"/>
    </source>
</evidence>
<evidence type="ECO:0000256" key="5">
    <source>
        <dbReference type="ARBA" id="ARBA00022552"/>
    </source>
</evidence>
<keyword evidence="3 15" id="KW-0963">Cytoplasm</keyword>
<sequence>MKRMLINATQPDEVRVAITDDSKLIDLDIEIPGQEQKKSNIYKGIITSIEPSLGAVFVNYGSERHGFLPLKEISREYFLQDIEGDFDSIDINRVLKLGQELVVQVDKEERGTKGAALTTFISLAGSFLVLMPNNPRAGGISRRIEGNERDQLRETINQLSLPEGMGLIVRTAGLGRPKEELEWDLKILLRYWEAVKQAAVAKPGPYLIHQESDVIIRAIRDYLRQDVEEILIDDEVAFENARHYINQVRPQFVERLKLYREHLPLFSRFQIEQQIENAHQREIRLPSGGSLIIDHSEALIAIDINSARATRGASIEETALSTNLEAAEEIARQLRIRDIGGLIVIDFIDMTPLRNQREVENCLRNALSQDRARIQIGRISRFGLLEMSRQRLRSSLTRSTQIACPRCNAEGTIRSIESLGLSIIHIIQEQASKAKNIHFQLQAPVDLATYLINEKRELLRGIEHHYPVKITIVPNQYMETPLYQLRQIKIDPASLEHGKGMASYKLTKVFKTEAPQKQEIRALSEPAIQQFLTSPPAPTTPRKTPTPGLFKRLMGKMFGSEEEPSTAVTPPVKPHVPERHKPSSPPRGRRQGGYASRKSTGPRRHHPRSGGGGGGHGQNRHGARSRRGTRGGRRDHGGGRGGPGYHTQSTGPMPPLGEDVVDVNQLPMSTPPSPPPPFLTDADVPPSRDERRSGGINGDADHGAKPHPNGKVSDDNRGNR</sequence>
<feature type="binding site" evidence="15">
    <location>
        <position position="303"/>
    </location>
    <ligand>
        <name>Mg(2+)</name>
        <dbReference type="ChEBI" id="CHEBI:18420"/>
        <note>catalytic</note>
    </ligand>
</feature>
<keyword evidence="7 15" id="KW-0540">Nuclease</keyword>
<dbReference type="eggNOG" id="COG1530">
    <property type="taxonomic scope" value="Bacteria"/>
</dbReference>
<dbReference type="InterPro" id="IPR004659">
    <property type="entry name" value="RNase_E/G"/>
</dbReference>
<keyword evidence="4 15" id="KW-0997">Cell inner membrane</keyword>
<feature type="region of interest" description="Disordered" evidence="16">
    <location>
        <begin position="524"/>
        <end position="720"/>
    </location>
</feature>
<feature type="region of interest" description="Required for zinc-mediated homotetramerization and catalytic activity" evidence="15">
    <location>
        <begin position="404"/>
        <end position="407"/>
    </location>
</feature>
<evidence type="ECO:0000256" key="13">
    <source>
        <dbReference type="ARBA" id="ARBA00022884"/>
    </source>
</evidence>
<name>Q83E45_COXBU</name>
<dbReference type="GO" id="GO:0004540">
    <property type="term" value="F:RNA nuclease activity"/>
    <property type="evidence" value="ECO:0000318"/>
    <property type="project" value="GO_Central"/>
</dbReference>
<dbReference type="GO" id="GO:0006402">
    <property type="term" value="P:mRNA catabolic process"/>
    <property type="evidence" value="ECO:0007669"/>
    <property type="project" value="UniProtKB-UniRule"/>
</dbReference>
<feature type="binding site" evidence="15">
    <location>
        <position position="407"/>
    </location>
    <ligand>
        <name>Zn(2+)</name>
        <dbReference type="ChEBI" id="CHEBI:29105"/>
        <note>ligand shared between dimeric partners</note>
    </ligand>
</feature>
<keyword evidence="13 15" id="KW-0694">RNA-binding</keyword>
<dbReference type="GO" id="GO:0019843">
    <property type="term" value="F:rRNA binding"/>
    <property type="evidence" value="ECO:0007669"/>
    <property type="project" value="UniProtKB-KW"/>
</dbReference>
<keyword evidence="12 15" id="KW-0460">Magnesium</keyword>
<keyword evidence="5 15" id="KW-0698">rRNA processing</keyword>
<dbReference type="GO" id="GO:0008270">
    <property type="term" value="F:zinc ion binding"/>
    <property type="evidence" value="ECO:0007669"/>
    <property type="project" value="UniProtKB-UniRule"/>
</dbReference>
<dbReference type="Pfam" id="PF00575">
    <property type="entry name" value="S1"/>
    <property type="match status" value="1"/>
</dbReference>
<dbReference type="InterPro" id="IPR048583">
    <property type="entry name" value="RNase_E_G_thioredoxin-like"/>
</dbReference>
<dbReference type="GO" id="GO:0000049">
    <property type="term" value="F:tRNA binding"/>
    <property type="evidence" value="ECO:0007669"/>
    <property type="project" value="UniProtKB-KW"/>
</dbReference>
<comment type="similarity">
    <text evidence="15">Belongs to the RNase E/G family. RNase E subfamily.</text>
</comment>
<comment type="subunit">
    <text evidence="15">Component of the RNA degradosome, which is a multiprotein complex involved in RNA processing and mRNA degradation. Within the RNA degradosome, RNase E assembles into a homotetramer formed by a dimer of dimers.</text>
</comment>
<evidence type="ECO:0000256" key="9">
    <source>
        <dbReference type="ARBA" id="ARBA00022730"/>
    </source>
</evidence>
<dbReference type="AlphaFoldDB" id="Q83E45"/>
<keyword evidence="2 15" id="KW-1003">Cell membrane</keyword>
<feature type="compositionally biased region" description="Basic residues" evidence="16">
    <location>
        <begin position="618"/>
        <end position="631"/>
    </location>
</feature>
<dbReference type="InterPro" id="IPR028878">
    <property type="entry name" value="RNase_E"/>
</dbReference>
<comment type="subcellular location">
    <subcellularLocation>
        <location evidence="15">Cytoplasm</location>
    </subcellularLocation>
    <subcellularLocation>
        <location evidence="15">Cell inner membrane</location>
        <topology evidence="15">Peripheral membrane protein</topology>
        <orientation evidence="15">Cytoplasmic side</orientation>
    </subcellularLocation>
</comment>
<evidence type="ECO:0000256" key="2">
    <source>
        <dbReference type="ARBA" id="ARBA00022475"/>
    </source>
</evidence>
<dbReference type="RefSeq" id="NP_819521.1">
    <property type="nucleotide sequence ID" value="NC_002971.3"/>
</dbReference>
<dbReference type="RefSeq" id="WP_010957608.1">
    <property type="nucleotide sequence ID" value="NC_002971.4"/>
</dbReference>
<dbReference type="PROSITE" id="PS50126">
    <property type="entry name" value="S1"/>
    <property type="match status" value="1"/>
</dbReference>
<dbReference type="Pfam" id="PF10150">
    <property type="entry name" value="RNase_E_G"/>
    <property type="match status" value="1"/>
</dbReference>
<evidence type="ECO:0000256" key="1">
    <source>
        <dbReference type="ARBA" id="ARBA00005663"/>
    </source>
</evidence>
<dbReference type="FunFam" id="3.40.1260.20:FF:000007">
    <property type="entry name" value="Ribonuclease G"/>
    <property type="match status" value="1"/>
</dbReference>
<feature type="domain" description="S1 motif" evidence="17">
    <location>
        <begin position="39"/>
        <end position="120"/>
    </location>
</feature>
<keyword evidence="10 15" id="KW-0255">Endonuclease</keyword>
<evidence type="ECO:0000256" key="8">
    <source>
        <dbReference type="ARBA" id="ARBA00022723"/>
    </source>
</evidence>
<keyword evidence="9 15" id="KW-0699">rRNA-binding</keyword>
<proteinExistence type="inferred from homology"/>
<dbReference type="GO" id="GO:0008995">
    <property type="term" value="F:ribonuclease E activity"/>
    <property type="evidence" value="ECO:0007669"/>
    <property type="project" value="UniProtKB-EC"/>
</dbReference>
<dbReference type="PANTHER" id="PTHR30001">
    <property type="entry name" value="RIBONUCLEASE"/>
    <property type="match status" value="1"/>
</dbReference>
<feature type="compositionally biased region" description="Basic and acidic residues" evidence="16">
    <location>
        <begin position="686"/>
        <end position="704"/>
    </location>
</feature>
<dbReference type="GO" id="GO:0000287">
    <property type="term" value="F:magnesium ion binding"/>
    <property type="evidence" value="ECO:0007669"/>
    <property type="project" value="UniProtKB-UniRule"/>
</dbReference>
<dbReference type="SUPFAM" id="SSF50249">
    <property type="entry name" value="Nucleic acid-binding proteins"/>
    <property type="match status" value="1"/>
</dbReference>
<dbReference type="SMART" id="SM00316">
    <property type="entry name" value="S1"/>
    <property type="match status" value="1"/>
</dbReference>
<evidence type="ECO:0000256" key="3">
    <source>
        <dbReference type="ARBA" id="ARBA00022490"/>
    </source>
</evidence>
<dbReference type="OrthoDB" id="9804278at2"/>
<reference evidence="18 19" key="2">
    <citation type="journal article" date="2009" name="Infect. Immun.">
        <title>Comparative genomics reveal extensive transposon-mediated genomic plasticity and diversity among potential effector proteins within the genus Coxiella.</title>
        <authorList>
            <person name="Beare P.A."/>
            <person name="Unsworth N."/>
            <person name="Andoh M."/>
            <person name="Voth D.E."/>
            <person name="Omsland A."/>
            <person name="Gilk S.D."/>
            <person name="Williams K.P."/>
            <person name="Sobral B.W."/>
            <person name="Kupko J.J.III."/>
            <person name="Porcella S.F."/>
            <person name="Samuel J.E."/>
            <person name="Heinzen R.A."/>
        </authorList>
    </citation>
    <scope>NUCLEOTIDE SEQUENCE [LARGE SCALE GENOMIC DNA]</scope>
    <source>
        <strain evidence="19">RSA 493 / Nine Mile phase I</strain>
    </source>
</reference>
<dbReference type="Proteomes" id="UP000002671">
    <property type="component" value="Chromosome"/>
</dbReference>
<dbReference type="InterPro" id="IPR019307">
    <property type="entry name" value="RNA-bd_AU-1/RNase_E/G"/>
</dbReference>
<accession>Q83E45</accession>
<evidence type="ECO:0000259" key="17">
    <source>
        <dbReference type="PROSITE" id="PS50126"/>
    </source>
</evidence>
<evidence type="ECO:0000256" key="7">
    <source>
        <dbReference type="ARBA" id="ARBA00022722"/>
    </source>
</evidence>
<dbReference type="HAMAP" id="MF_00970">
    <property type="entry name" value="RNase_E"/>
    <property type="match status" value="1"/>
</dbReference>
<evidence type="ECO:0000256" key="10">
    <source>
        <dbReference type="ARBA" id="ARBA00022759"/>
    </source>
</evidence>
<keyword evidence="15" id="KW-0862">Zinc</keyword>
<dbReference type="PATRIC" id="fig|227377.7.peg.477"/>
<dbReference type="GO" id="GO:0008033">
    <property type="term" value="P:tRNA processing"/>
    <property type="evidence" value="ECO:0007669"/>
    <property type="project" value="UniProtKB-UniRule"/>
</dbReference>